<organism evidence="2 3">
    <name type="scientific">Gelidibacter pelagius</name>
    <dbReference type="NCBI Taxonomy" id="2819985"/>
    <lineage>
        <taxon>Bacteria</taxon>
        <taxon>Pseudomonadati</taxon>
        <taxon>Bacteroidota</taxon>
        <taxon>Flavobacteriia</taxon>
        <taxon>Flavobacteriales</taxon>
        <taxon>Flavobacteriaceae</taxon>
        <taxon>Gelidibacter</taxon>
    </lineage>
</organism>
<reference evidence="2 3" key="1">
    <citation type="submission" date="2021-03" db="EMBL/GenBank/DDBJ databases">
        <title>Gelidibacter sp. nov., isolated from costal sediment.</title>
        <authorList>
            <person name="Lun K.-Y."/>
        </authorList>
    </citation>
    <scope>NUCLEOTIDE SEQUENCE [LARGE SCALE GENOMIC DNA]</scope>
    <source>
        <strain evidence="2 3">DF109</strain>
    </source>
</reference>
<evidence type="ECO:0000256" key="1">
    <source>
        <dbReference type="SAM" id="MobiDB-lite"/>
    </source>
</evidence>
<feature type="compositionally biased region" description="Low complexity" evidence="1">
    <location>
        <begin position="20"/>
        <end position="30"/>
    </location>
</feature>
<proteinExistence type="predicted"/>
<protein>
    <submittedName>
        <fullName evidence="2">Uncharacterized protein</fullName>
    </submittedName>
</protein>
<gene>
    <name evidence="2" type="ORF">J4051_12035</name>
</gene>
<feature type="compositionally biased region" description="Basic and acidic residues" evidence="1">
    <location>
        <begin position="1"/>
        <end position="19"/>
    </location>
</feature>
<sequence>MSTDRDKEKQNRDFDEERQNQGQKQDGQGSDQDKNQKISGNPERLKDSDHRMDRRTNEVQGEVDYGENRHQPNEEADRQVESRWKDIESDYRKRYPKITDEDVNYKSDDFNGMTRRIANRTNRTPEEVHKEIENW</sequence>
<dbReference type="RefSeq" id="WP_208234122.1">
    <property type="nucleotide sequence ID" value="NZ_JAGEVG010000013.1"/>
</dbReference>
<feature type="region of interest" description="Disordered" evidence="1">
    <location>
        <begin position="1"/>
        <end position="82"/>
    </location>
</feature>
<accession>A0ABS3STH8</accession>
<dbReference type="Proteomes" id="UP000681315">
    <property type="component" value="Unassembled WGS sequence"/>
</dbReference>
<keyword evidence="3" id="KW-1185">Reference proteome</keyword>
<feature type="compositionally biased region" description="Basic and acidic residues" evidence="1">
    <location>
        <begin position="43"/>
        <end position="57"/>
    </location>
</feature>
<dbReference type="Gene3D" id="1.10.1470.10">
    <property type="entry name" value="YjbJ"/>
    <property type="match status" value="1"/>
</dbReference>
<name>A0ABS3STH8_9FLAO</name>
<comment type="caution">
    <text evidence="2">The sequence shown here is derived from an EMBL/GenBank/DDBJ whole genome shotgun (WGS) entry which is preliminary data.</text>
</comment>
<evidence type="ECO:0000313" key="3">
    <source>
        <dbReference type="Proteomes" id="UP000681315"/>
    </source>
</evidence>
<dbReference type="EMBL" id="JAGEVG010000013">
    <property type="protein sequence ID" value="MBO3099003.1"/>
    <property type="molecule type" value="Genomic_DNA"/>
</dbReference>
<feature type="compositionally biased region" description="Basic and acidic residues" evidence="1">
    <location>
        <begin position="66"/>
        <end position="82"/>
    </location>
</feature>
<evidence type="ECO:0000313" key="2">
    <source>
        <dbReference type="EMBL" id="MBO3099003.1"/>
    </source>
</evidence>
<dbReference type="InterPro" id="IPR036629">
    <property type="entry name" value="YjbJ_sf"/>
</dbReference>